<dbReference type="SUPFAM" id="SSF51905">
    <property type="entry name" value="FAD/NAD(P)-binding domain"/>
    <property type="match status" value="1"/>
</dbReference>
<evidence type="ECO:0000256" key="2">
    <source>
        <dbReference type="ARBA" id="ARBA00006442"/>
    </source>
</evidence>
<keyword evidence="7" id="KW-0560">Oxidoreductase</keyword>
<evidence type="ECO:0000313" key="13">
    <source>
        <dbReference type="Proteomes" id="UP000076532"/>
    </source>
</evidence>
<dbReference type="GO" id="GO:0016651">
    <property type="term" value="F:oxidoreductase activity, acting on NAD(P)H"/>
    <property type="evidence" value="ECO:0007669"/>
    <property type="project" value="TreeGrafter"/>
</dbReference>
<dbReference type="Gene3D" id="2.102.10.10">
    <property type="entry name" value="Rieske [2Fe-2S] iron-sulphur domain"/>
    <property type="match status" value="1"/>
</dbReference>
<keyword evidence="3" id="KW-0285">Flavoprotein</keyword>
<dbReference type="AlphaFoldDB" id="A0A166UNE6"/>
<evidence type="ECO:0000313" key="12">
    <source>
        <dbReference type="EMBL" id="KZP31864.1"/>
    </source>
</evidence>
<keyword evidence="5" id="KW-0479">Metal-binding</keyword>
<keyword evidence="4" id="KW-0001">2Fe-2S</keyword>
<accession>A0A166UNE6</accession>
<dbReference type="PROSITE" id="PS51296">
    <property type="entry name" value="RIESKE"/>
    <property type="match status" value="1"/>
</dbReference>
<dbReference type="InterPro" id="IPR017941">
    <property type="entry name" value="Rieske_2Fe-2S"/>
</dbReference>
<feature type="transmembrane region" description="Helical" evidence="10">
    <location>
        <begin position="594"/>
        <end position="616"/>
    </location>
</feature>
<dbReference type="EMBL" id="KV417488">
    <property type="protein sequence ID" value="KZP31864.1"/>
    <property type="molecule type" value="Genomic_DNA"/>
</dbReference>
<dbReference type="SUPFAM" id="SSF55424">
    <property type="entry name" value="FAD/NAD-linked reductases, dimerisation (C-terminal) domain"/>
    <property type="match status" value="1"/>
</dbReference>
<dbReference type="InterPro" id="IPR036922">
    <property type="entry name" value="Rieske_2Fe-2S_sf"/>
</dbReference>
<evidence type="ECO:0000259" key="11">
    <source>
        <dbReference type="PROSITE" id="PS51296"/>
    </source>
</evidence>
<keyword evidence="10" id="KW-0812">Transmembrane</keyword>
<evidence type="ECO:0000256" key="10">
    <source>
        <dbReference type="SAM" id="Phobius"/>
    </source>
</evidence>
<dbReference type="InterPro" id="IPR036188">
    <property type="entry name" value="FAD/NAD-bd_sf"/>
</dbReference>
<evidence type="ECO:0000256" key="3">
    <source>
        <dbReference type="ARBA" id="ARBA00022630"/>
    </source>
</evidence>
<feature type="transmembrane region" description="Helical" evidence="10">
    <location>
        <begin position="670"/>
        <end position="690"/>
    </location>
</feature>
<dbReference type="GO" id="GO:0046872">
    <property type="term" value="F:metal ion binding"/>
    <property type="evidence" value="ECO:0007669"/>
    <property type="project" value="UniProtKB-KW"/>
</dbReference>
<gene>
    <name evidence="12" type="ORF">FIBSPDRAFT_1037408</name>
</gene>
<feature type="transmembrane region" description="Helical" evidence="10">
    <location>
        <begin position="702"/>
        <end position="728"/>
    </location>
</feature>
<keyword evidence="10" id="KW-0472">Membrane</keyword>
<evidence type="ECO:0000256" key="4">
    <source>
        <dbReference type="ARBA" id="ARBA00022714"/>
    </source>
</evidence>
<dbReference type="Gene3D" id="3.50.50.60">
    <property type="entry name" value="FAD/NAD(P)-binding domain"/>
    <property type="match status" value="2"/>
</dbReference>
<feature type="transmembrane region" description="Helical" evidence="10">
    <location>
        <begin position="740"/>
        <end position="760"/>
    </location>
</feature>
<dbReference type="PRINTS" id="PR00368">
    <property type="entry name" value="FADPNR"/>
</dbReference>
<dbReference type="Pfam" id="PF00355">
    <property type="entry name" value="Rieske"/>
    <property type="match status" value="1"/>
</dbReference>
<dbReference type="InterPro" id="IPR045339">
    <property type="entry name" value="DUF6534"/>
</dbReference>
<dbReference type="Pfam" id="PF07992">
    <property type="entry name" value="Pyr_redox_2"/>
    <property type="match status" value="1"/>
</dbReference>
<keyword evidence="6" id="KW-0274">FAD</keyword>
<organism evidence="12 13">
    <name type="scientific">Athelia psychrophila</name>
    <dbReference type="NCBI Taxonomy" id="1759441"/>
    <lineage>
        <taxon>Eukaryota</taxon>
        <taxon>Fungi</taxon>
        <taxon>Dikarya</taxon>
        <taxon>Basidiomycota</taxon>
        <taxon>Agaricomycotina</taxon>
        <taxon>Agaricomycetes</taxon>
        <taxon>Agaricomycetidae</taxon>
        <taxon>Atheliales</taxon>
        <taxon>Atheliaceae</taxon>
        <taxon>Athelia</taxon>
    </lineage>
</organism>
<evidence type="ECO:0000256" key="5">
    <source>
        <dbReference type="ARBA" id="ARBA00022723"/>
    </source>
</evidence>
<dbReference type="OrthoDB" id="6029at2759"/>
<comment type="cofactor">
    <cofactor evidence="1">
        <name>FAD</name>
        <dbReference type="ChEBI" id="CHEBI:57692"/>
    </cofactor>
</comment>
<dbReference type="InterPro" id="IPR023753">
    <property type="entry name" value="FAD/NAD-binding_dom"/>
</dbReference>
<dbReference type="Gene3D" id="3.30.390.30">
    <property type="match status" value="1"/>
</dbReference>
<dbReference type="CDD" id="cd03478">
    <property type="entry name" value="Rieske_AIFL_N"/>
    <property type="match status" value="1"/>
</dbReference>
<evidence type="ECO:0000256" key="7">
    <source>
        <dbReference type="ARBA" id="ARBA00023002"/>
    </source>
</evidence>
<evidence type="ECO:0000256" key="6">
    <source>
        <dbReference type="ARBA" id="ARBA00022827"/>
    </source>
</evidence>
<proteinExistence type="inferred from homology"/>
<keyword evidence="9" id="KW-0411">Iron-sulfur</keyword>
<dbReference type="PANTHER" id="PTHR43557:SF2">
    <property type="entry name" value="RIESKE DOMAIN-CONTAINING PROTEIN-RELATED"/>
    <property type="match status" value="1"/>
</dbReference>
<evidence type="ECO:0000256" key="9">
    <source>
        <dbReference type="ARBA" id="ARBA00023014"/>
    </source>
</evidence>
<dbReference type="PRINTS" id="PR00411">
    <property type="entry name" value="PNDRDTASEI"/>
</dbReference>
<comment type="similarity">
    <text evidence="2">Belongs to the FAD-dependent oxidoreductase family.</text>
</comment>
<dbReference type="InterPro" id="IPR050446">
    <property type="entry name" value="FAD-oxidoreductase/Apoptosis"/>
</dbReference>
<keyword evidence="8" id="KW-0408">Iron</keyword>
<dbReference type="Pfam" id="PF20152">
    <property type="entry name" value="DUF6534"/>
    <property type="match status" value="1"/>
</dbReference>
<evidence type="ECO:0000256" key="1">
    <source>
        <dbReference type="ARBA" id="ARBA00001974"/>
    </source>
</evidence>
<keyword evidence="10" id="KW-1133">Transmembrane helix</keyword>
<reference evidence="12 13" key="1">
    <citation type="journal article" date="2016" name="Mol. Biol. Evol.">
        <title>Comparative Genomics of Early-Diverging Mushroom-Forming Fungi Provides Insights into the Origins of Lignocellulose Decay Capabilities.</title>
        <authorList>
            <person name="Nagy L.G."/>
            <person name="Riley R."/>
            <person name="Tritt A."/>
            <person name="Adam C."/>
            <person name="Daum C."/>
            <person name="Floudas D."/>
            <person name="Sun H."/>
            <person name="Yadav J.S."/>
            <person name="Pangilinan J."/>
            <person name="Larsson K.H."/>
            <person name="Matsuura K."/>
            <person name="Barry K."/>
            <person name="Labutti K."/>
            <person name="Kuo R."/>
            <person name="Ohm R.A."/>
            <person name="Bhattacharya S.S."/>
            <person name="Shirouzu T."/>
            <person name="Yoshinaga Y."/>
            <person name="Martin F.M."/>
            <person name="Grigoriev I.V."/>
            <person name="Hibbett D.S."/>
        </authorList>
    </citation>
    <scope>NUCLEOTIDE SEQUENCE [LARGE SCALE GENOMIC DNA]</scope>
    <source>
        <strain evidence="12 13">CBS 109695</strain>
    </source>
</reference>
<feature type="transmembrane region" description="Helical" evidence="10">
    <location>
        <begin position="780"/>
        <end position="803"/>
    </location>
</feature>
<dbReference type="Proteomes" id="UP000076532">
    <property type="component" value="Unassembled WGS sequence"/>
</dbReference>
<feature type="domain" description="Rieske" evidence="11">
    <location>
        <begin position="6"/>
        <end position="102"/>
    </location>
</feature>
<evidence type="ECO:0000256" key="8">
    <source>
        <dbReference type="ARBA" id="ARBA00023004"/>
    </source>
</evidence>
<sequence length="867" mass="92064">MSTKTLAVLPAADLQDGKMKQVDFDGGKVLLSRLGPTIHATSAFCTHYGAPLAGGVLTADARVVCPWHGACFSVKTGDIEDAPAPSPIHSFKAFVKDGQIHVTADPAKTQKPNIARAPGFVEASSEKAGAGVIIVGGGSAAFHAVESLREHGYVGAITLLSREPHAPIDRTKLSKALVTDASKIEWRSAADLKIKYGANLRTGVDVTKVDTDAQTVTLRPIARPPAPGADNAETPPAAAPETIAYTTLILAPGSAPRRLPIPGADAPNVLTFRGVADAKAADTAAQKGKNVVVIGASFIAMELVGAIAKRELGSLHVVGTSAVPFQAVLGEAVGRGLQGYYVEQGVQFHMSARVESIEVGEDGAATGVKTGTETIPADVVVLGVGVVPDTRFLQDSGFALEKDGGIKVDGYLRVPGKKGVYAVGDIAAYPQVGGVVRRVEHWNVAGNHGRAVGRTIALEAAGKGAEGGSEFRKVPIFWSAQGLRYCGSGAGFDDVIVTGDPGALKFIAYYVKAGKVVAVCTMQNDPVVSQASELLRLGLMPTPEEIRGGRSLLEVDISSEKSEGKFACTDGLPKPTSLQMVSDYNPARKTLGPFLLGDVAALALYGVELAQMYHYLRRAIYVKPWIKCLIFSLFFLETFQIMVISCQLYETLVVFRTDILVTEGESWHVWTMPLEIILTGSTAFIAQLYFVWTVHVVIRKRLLTYTIFFFSASGFMASIAFGVTSIYISQFSQRKRLDGAIATWLASALIADTLAAFSLARYLGKRRCNQFSSGDAVSRFISMSLATAMITSLASIVCLVIFVSNGPQVNLAFACVYGKLYMNSVLSILNSRLYEDPDNSETPSSVSGLQLTSIALGATWATKASKQ</sequence>
<feature type="transmembrane region" description="Helical" evidence="10">
    <location>
        <begin position="628"/>
        <end position="650"/>
    </location>
</feature>
<keyword evidence="13" id="KW-1185">Reference proteome</keyword>
<dbReference type="InterPro" id="IPR016156">
    <property type="entry name" value="FAD/NAD-linked_Rdtase_dimer_sf"/>
</dbReference>
<dbReference type="SUPFAM" id="SSF50022">
    <property type="entry name" value="ISP domain"/>
    <property type="match status" value="1"/>
</dbReference>
<dbReference type="PANTHER" id="PTHR43557">
    <property type="entry name" value="APOPTOSIS-INDUCING FACTOR 1"/>
    <property type="match status" value="1"/>
</dbReference>
<dbReference type="STRING" id="436010.A0A166UNE6"/>
<protein>
    <submittedName>
        <fullName evidence="12">FAD/NAD(P)-binding domain-containing protein</fullName>
    </submittedName>
</protein>
<name>A0A166UNE6_9AGAM</name>
<dbReference type="GO" id="GO:0005737">
    <property type="term" value="C:cytoplasm"/>
    <property type="evidence" value="ECO:0007669"/>
    <property type="project" value="TreeGrafter"/>
</dbReference>
<dbReference type="GO" id="GO:0051537">
    <property type="term" value="F:2 iron, 2 sulfur cluster binding"/>
    <property type="evidence" value="ECO:0007669"/>
    <property type="project" value="UniProtKB-KW"/>
</dbReference>